<organism evidence="2 3">
    <name type="scientific">Paraliobacillus ryukyuensis</name>
    <dbReference type="NCBI Taxonomy" id="200904"/>
    <lineage>
        <taxon>Bacteria</taxon>
        <taxon>Bacillati</taxon>
        <taxon>Bacillota</taxon>
        <taxon>Bacilli</taxon>
        <taxon>Bacillales</taxon>
        <taxon>Bacillaceae</taxon>
        <taxon>Paraliobacillus</taxon>
    </lineage>
</organism>
<evidence type="ECO:0000313" key="3">
    <source>
        <dbReference type="Proteomes" id="UP000252254"/>
    </source>
</evidence>
<gene>
    <name evidence="2" type="ORF">DES48_102237</name>
</gene>
<dbReference type="Proteomes" id="UP000252254">
    <property type="component" value="Unassembled WGS sequence"/>
</dbReference>
<dbReference type="EMBL" id="QNRI01000002">
    <property type="protein sequence ID" value="RBP00474.1"/>
    <property type="molecule type" value="Genomic_DNA"/>
</dbReference>
<comment type="caution">
    <text evidence="2">The sequence shown here is derived from an EMBL/GenBank/DDBJ whole genome shotgun (WGS) entry which is preliminary data.</text>
</comment>
<dbReference type="RefSeq" id="WP_113867222.1">
    <property type="nucleotide sequence ID" value="NZ_BAABQN010000002.1"/>
</dbReference>
<name>A0A366EDI6_9BACI</name>
<dbReference type="AlphaFoldDB" id="A0A366EDI6"/>
<evidence type="ECO:0000313" key="2">
    <source>
        <dbReference type="EMBL" id="RBP00474.1"/>
    </source>
</evidence>
<feature type="domain" description="DUF4097" evidence="1">
    <location>
        <begin position="46"/>
        <end position="139"/>
    </location>
</feature>
<dbReference type="Pfam" id="PF13349">
    <property type="entry name" value="DUF4097"/>
    <property type="match status" value="2"/>
</dbReference>
<sequence>MKKIAGIAFIACIIGIIGIVFFREDLFAIGDYEKITENKTFDASNIEALDVAVNVADTTIEQSADSSIHVHLVGKVSERTQKQMKYEVYEEAGTVIIQLNQTGAQWFNFSILPSLSFNKLDLVIQLPDKMFKKLMLSSDVAELNILYGDFQSVNITSDVGDIQIENTKTSQVTIEADDGDIDIENGLGSWEITSDVGDTDISLDTWNNDVLIYTNVGEIDVELPVLPNQFKMDLASDVGEVETTGIPQSREASDDDNVYLEIGADGPLLQLKSDVGDVGVSVE</sequence>
<accession>A0A366EDI6</accession>
<reference evidence="2 3" key="1">
    <citation type="submission" date="2018-06" db="EMBL/GenBank/DDBJ databases">
        <title>Genomic Encyclopedia of Type Strains, Phase IV (KMG-IV): sequencing the most valuable type-strain genomes for metagenomic binning, comparative biology and taxonomic classification.</title>
        <authorList>
            <person name="Goeker M."/>
        </authorList>
    </citation>
    <scope>NUCLEOTIDE SEQUENCE [LARGE SCALE GENOMIC DNA]</scope>
    <source>
        <strain evidence="2 3">DSM 15140</strain>
    </source>
</reference>
<dbReference type="OrthoDB" id="2380881at2"/>
<keyword evidence="3" id="KW-1185">Reference proteome</keyword>
<dbReference type="InterPro" id="IPR025164">
    <property type="entry name" value="Toastrack_DUF4097"/>
</dbReference>
<evidence type="ECO:0000259" key="1">
    <source>
        <dbReference type="Pfam" id="PF13349"/>
    </source>
</evidence>
<feature type="domain" description="DUF4097" evidence="1">
    <location>
        <begin position="150"/>
        <end position="280"/>
    </location>
</feature>
<dbReference type="STRING" id="200904.GCA_900168775_00510"/>
<protein>
    <submittedName>
        <fullName evidence="2">Putative adhesin</fullName>
    </submittedName>
</protein>
<proteinExistence type="predicted"/>